<dbReference type="Pfam" id="PF04290">
    <property type="entry name" value="DctQ"/>
    <property type="match status" value="1"/>
</dbReference>
<organism evidence="11 12">
    <name type="scientific">Lysinibacillus louembei</name>
    <dbReference type="NCBI Taxonomy" id="1470088"/>
    <lineage>
        <taxon>Bacteria</taxon>
        <taxon>Bacillati</taxon>
        <taxon>Bacillota</taxon>
        <taxon>Bacilli</taxon>
        <taxon>Bacillales</taxon>
        <taxon>Bacillaceae</taxon>
        <taxon>Lysinibacillus</taxon>
    </lineage>
</organism>
<keyword evidence="3" id="KW-1003">Cell membrane</keyword>
<evidence type="ECO:0000256" key="1">
    <source>
        <dbReference type="ARBA" id="ARBA00004429"/>
    </source>
</evidence>
<feature type="transmembrane region" description="Helical" evidence="9">
    <location>
        <begin position="134"/>
        <end position="155"/>
    </location>
</feature>
<gene>
    <name evidence="11" type="ORF">R6U77_03725</name>
</gene>
<dbReference type="RefSeq" id="WP_319837502.1">
    <property type="nucleotide sequence ID" value="NZ_CP137624.1"/>
</dbReference>
<dbReference type="InterPro" id="IPR007387">
    <property type="entry name" value="TRAP_DctQ"/>
</dbReference>
<evidence type="ECO:0000256" key="6">
    <source>
        <dbReference type="ARBA" id="ARBA00022989"/>
    </source>
</evidence>
<evidence type="ECO:0000256" key="2">
    <source>
        <dbReference type="ARBA" id="ARBA00022448"/>
    </source>
</evidence>
<dbReference type="Proteomes" id="UP001322664">
    <property type="component" value="Chromosome"/>
</dbReference>
<feature type="transmembrane region" description="Helical" evidence="9">
    <location>
        <begin position="93"/>
        <end position="114"/>
    </location>
</feature>
<comment type="similarity">
    <text evidence="8">Belongs to the TRAP transporter small permease family.</text>
</comment>
<sequence>MKAVLRGYVRIVDMINKVMGYVLMVMLGTMTFIIFWNVFSRFVAGSSLAWSEELSRFLMIFMIFIGASIALRSNELIAVEMLLERLVGKPKKVLYILIHLVSIVFFVILIKYGYAMADSFSNQKAPSLGVSMQVIYLSLPLGGVLLLINSMACIVEEMIGKGEK</sequence>
<comment type="subcellular location">
    <subcellularLocation>
        <location evidence="1">Cell inner membrane</location>
        <topology evidence="1">Multi-pass membrane protein</topology>
    </subcellularLocation>
</comment>
<evidence type="ECO:0000256" key="3">
    <source>
        <dbReference type="ARBA" id="ARBA00022475"/>
    </source>
</evidence>
<keyword evidence="2" id="KW-0813">Transport</keyword>
<evidence type="ECO:0000256" key="9">
    <source>
        <dbReference type="SAM" id="Phobius"/>
    </source>
</evidence>
<feature type="transmembrane region" description="Helical" evidence="9">
    <location>
        <begin position="21"/>
        <end position="39"/>
    </location>
</feature>
<name>A0ABZ0RXD9_9BACI</name>
<dbReference type="PANTHER" id="PTHR35011:SF11">
    <property type="entry name" value="TRAP TRANSPORTER SMALL PERMEASE PROTEIN"/>
    <property type="match status" value="1"/>
</dbReference>
<feature type="transmembrane region" description="Helical" evidence="9">
    <location>
        <begin position="54"/>
        <end position="72"/>
    </location>
</feature>
<keyword evidence="7 9" id="KW-0472">Membrane</keyword>
<dbReference type="PANTHER" id="PTHR35011">
    <property type="entry name" value="2,3-DIKETO-L-GULONATE TRAP TRANSPORTER SMALL PERMEASE PROTEIN YIAM"/>
    <property type="match status" value="1"/>
</dbReference>
<keyword evidence="4" id="KW-0997">Cell inner membrane</keyword>
<reference evidence="11 12" key="1">
    <citation type="submission" date="2023-09" db="EMBL/GenBank/DDBJ databases">
        <authorList>
            <person name="Page C.A."/>
            <person name="Perez-Diaz I.M."/>
        </authorList>
    </citation>
    <scope>NUCLEOTIDE SEQUENCE [LARGE SCALE GENOMIC DNA]</scope>
    <source>
        <strain evidence="11 12">Ll15</strain>
    </source>
</reference>
<evidence type="ECO:0000313" key="11">
    <source>
        <dbReference type="EMBL" id="WPK12825.1"/>
    </source>
</evidence>
<keyword evidence="5 9" id="KW-0812">Transmembrane</keyword>
<keyword evidence="6 9" id="KW-1133">Transmembrane helix</keyword>
<accession>A0ABZ0RXD9</accession>
<feature type="domain" description="Tripartite ATP-independent periplasmic transporters DctQ component" evidence="10">
    <location>
        <begin position="30"/>
        <end position="156"/>
    </location>
</feature>
<protein>
    <submittedName>
        <fullName evidence="11">TRAP transporter small permease</fullName>
    </submittedName>
</protein>
<evidence type="ECO:0000259" key="10">
    <source>
        <dbReference type="Pfam" id="PF04290"/>
    </source>
</evidence>
<evidence type="ECO:0000256" key="7">
    <source>
        <dbReference type="ARBA" id="ARBA00023136"/>
    </source>
</evidence>
<evidence type="ECO:0000256" key="5">
    <source>
        <dbReference type="ARBA" id="ARBA00022692"/>
    </source>
</evidence>
<proteinExistence type="inferred from homology"/>
<evidence type="ECO:0000256" key="4">
    <source>
        <dbReference type="ARBA" id="ARBA00022519"/>
    </source>
</evidence>
<keyword evidence="12" id="KW-1185">Reference proteome</keyword>
<dbReference type="InterPro" id="IPR055348">
    <property type="entry name" value="DctQ"/>
</dbReference>
<dbReference type="EMBL" id="CP137624">
    <property type="protein sequence ID" value="WPK12825.1"/>
    <property type="molecule type" value="Genomic_DNA"/>
</dbReference>
<evidence type="ECO:0000313" key="12">
    <source>
        <dbReference type="Proteomes" id="UP001322664"/>
    </source>
</evidence>
<evidence type="ECO:0000256" key="8">
    <source>
        <dbReference type="ARBA" id="ARBA00038436"/>
    </source>
</evidence>